<dbReference type="RefSeq" id="WP_086745910.1">
    <property type="nucleotide sequence ID" value="NZ_MWPV01000008.1"/>
</dbReference>
<proteinExistence type="predicted"/>
<name>A0A244CL30_PSEDV</name>
<dbReference type="OrthoDB" id="60524at2"/>
<sequence length="432" mass="47697">MRSHRFKLAAVFCALVSLTACNSEIDKMVAEQNQQKSTDKGDGHDHGAIESNGRLVITDKDNATVSVFELDENQLLNTFNTTHVVSGLYASPGLRYGVLVQRNHDLVEFVDGGLYQENHGDHLHPYQVEPNLSSFQISAAKPTHFDVTEERAALFLDGNDELNIPAGFIVLDDEGIEQGSQLASHTLERAMHGTAQLRDDIVLATYRSEAATNVLPDFVDVFHQHDDHFHQEQRIDPNCPGLHGSAQNHDSIAFGCSDGVLLVSQTGETFSGNKISNLESMPEGARIGSLKATHDSHLYIANAQRNYFYVIDSETQIMSEINWRNDESITAIATSFSAAHGLLAVLDSQGFINIFEESSQWQVSARFKVTDEINGTYTLTTSSASDTVYIAAQETKQVIAVDLEQQSAQTILTLDFVPNKLIWLGIPEEHDH</sequence>
<feature type="chain" id="PRO_5013190473" description="5-methyltetrahydrofolate--homocysteine methyltransferase" evidence="2">
    <location>
        <begin position="23"/>
        <end position="432"/>
    </location>
</feature>
<evidence type="ECO:0000256" key="1">
    <source>
        <dbReference type="SAM" id="MobiDB-lite"/>
    </source>
</evidence>
<dbReference type="EMBL" id="MWPV01000008">
    <property type="protein sequence ID" value="OUL55990.1"/>
    <property type="molecule type" value="Genomic_DNA"/>
</dbReference>
<dbReference type="SUPFAM" id="SSF51004">
    <property type="entry name" value="C-terminal (heme d1) domain of cytochrome cd1-nitrite reductase"/>
    <property type="match status" value="1"/>
</dbReference>
<accession>A0A244CL30</accession>
<organism evidence="3 4">
    <name type="scientific">Pseudoalteromonas ulvae</name>
    <dbReference type="NCBI Taxonomy" id="107327"/>
    <lineage>
        <taxon>Bacteria</taxon>
        <taxon>Pseudomonadati</taxon>
        <taxon>Pseudomonadota</taxon>
        <taxon>Gammaproteobacteria</taxon>
        <taxon>Alteromonadales</taxon>
        <taxon>Pseudoalteromonadaceae</taxon>
        <taxon>Pseudoalteromonas</taxon>
    </lineage>
</organism>
<dbReference type="InterPro" id="IPR011048">
    <property type="entry name" value="Haem_d1_sf"/>
</dbReference>
<evidence type="ECO:0000313" key="4">
    <source>
        <dbReference type="Proteomes" id="UP000194841"/>
    </source>
</evidence>
<keyword evidence="2" id="KW-0732">Signal</keyword>
<gene>
    <name evidence="3" type="ORF">B1199_20010</name>
</gene>
<evidence type="ECO:0000313" key="3">
    <source>
        <dbReference type="EMBL" id="OUL55990.1"/>
    </source>
</evidence>
<dbReference type="Proteomes" id="UP000194841">
    <property type="component" value="Unassembled WGS sequence"/>
</dbReference>
<feature type="compositionally biased region" description="Basic and acidic residues" evidence="1">
    <location>
        <begin position="37"/>
        <end position="48"/>
    </location>
</feature>
<reference evidence="3 4" key="1">
    <citation type="submission" date="2017-02" db="EMBL/GenBank/DDBJ databases">
        <title>Pseudoalteromonas ulvae TC14 Genome.</title>
        <authorList>
            <person name="Molmeret M."/>
        </authorList>
    </citation>
    <scope>NUCLEOTIDE SEQUENCE [LARGE SCALE GENOMIC DNA]</scope>
    <source>
        <strain evidence="3">TC14</strain>
    </source>
</reference>
<feature type="region of interest" description="Disordered" evidence="1">
    <location>
        <begin position="32"/>
        <end position="53"/>
    </location>
</feature>
<protein>
    <recommendedName>
        <fullName evidence="5">5-methyltetrahydrofolate--homocysteine methyltransferase</fullName>
    </recommendedName>
</protein>
<evidence type="ECO:0008006" key="5">
    <source>
        <dbReference type="Google" id="ProtNLM"/>
    </source>
</evidence>
<keyword evidence="4" id="KW-1185">Reference proteome</keyword>
<feature type="signal peptide" evidence="2">
    <location>
        <begin position="1"/>
        <end position="22"/>
    </location>
</feature>
<dbReference type="PROSITE" id="PS51257">
    <property type="entry name" value="PROKAR_LIPOPROTEIN"/>
    <property type="match status" value="1"/>
</dbReference>
<evidence type="ECO:0000256" key="2">
    <source>
        <dbReference type="SAM" id="SignalP"/>
    </source>
</evidence>
<comment type="caution">
    <text evidence="3">The sequence shown here is derived from an EMBL/GenBank/DDBJ whole genome shotgun (WGS) entry which is preliminary data.</text>
</comment>
<dbReference type="AlphaFoldDB" id="A0A244CL30"/>